<protein>
    <submittedName>
        <fullName evidence="1">Uncharacterized protein</fullName>
    </submittedName>
</protein>
<dbReference type="RefSeq" id="WP_212675380.1">
    <property type="nucleotide sequence ID" value="NZ_JAGSPJ010000003.1"/>
</dbReference>
<dbReference type="Pfam" id="PF21813">
    <property type="entry name" value="DUF6882"/>
    <property type="match status" value="1"/>
</dbReference>
<comment type="caution">
    <text evidence="1">The sequence shown here is derived from an EMBL/GenBank/DDBJ whole genome shotgun (WGS) entry which is preliminary data.</text>
</comment>
<keyword evidence="2" id="KW-1185">Reference proteome</keyword>
<dbReference type="AlphaFoldDB" id="A0A941IF24"/>
<evidence type="ECO:0000313" key="2">
    <source>
        <dbReference type="Proteomes" id="UP000678545"/>
    </source>
</evidence>
<accession>A0A941IF24</accession>
<dbReference type="EMBL" id="JAGSPJ010000003">
    <property type="protein sequence ID" value="MBR7800266.1"/>
    <property type="molecule type" value="Genomic_DNA"/>
</dbReference>
<proteinExistence type="predicted"/>
<dbReference type="Proteomes" id="UP000678545">
    <property type="component" value="Unassembled WGS sequence"/>
</dbReference>
<sequence length="219" mass="24895">MNKIKTFLLQLFGSVPSTKKTISEQAQAFIDTANDEMLAQQAEHAANWRYGKEKAWTADLEAGVIVFQFHGARTGTSHFQTIGIYNEIDNSFAWGWAQTKIPPSLREHATIARHWGRAQKHPMFQNKVVQCTMEDAWQFAAVTRKLTGAYSIYRGRVGSRYIFMTTDEIHIDGIREQAERQLNKANSLPIAPPDNPTKAAIDRSAGSHWANVRRNLHWK</sequence>
<reference evidence="1" key="1">
    <citation type="submission" date="2021-04" db="EMBL/GenBank/DDBJ databases">
        <title>novel species isolated from subtropical streams in China.</title>
        <authorList>
            <person name="Lu H."/>
        </authorList>
    </citation>
    <scope>NUCLEOTIDE SEQUENCE</scope>
    <source>
        <strain evidence="1">FT137W</strain>
    </source>
</reference>
<organism evidence="1 2">
    <name type="scientific">Undibacterium fentianense</name>
    <dbReference type="NCBI Taxonomy" id="2828728"/>
    <lineage>
        <taxon>Bacteria</taxon>
        <taxon>Pseudomonadati</taxon>
        <taxon>Pseudomonadota</taxon>
        <taxon>Betaproteobacteria</taxon>
        <taxon>Burkholderiales</taxon>
        <taxon>Oxalobacteraceae</taxon>
        <taxon>Undibacterium</taxon>
    </lineage>
</organism>
<gene>
    <name evidence="1" type="ORF">KDM90_09675</name>
</gene>
<dbReference type="InterPro" id="IPR049249">
    <property type="entry name" value="DUF6882"/>
</dbReference>
<name>A0A941IF24_9BURK</name>
<evidence type="ECO:0000313" key="1">
    <source>
        <dbReference type="EMBL" id="MBR7800266.1"/>
    </source>
</evidence>